<comment type="caution">
    <text evidence="3">The sequence shown here is derived from an EMBL/GenBank/DDBJ whole genome shotgun (WGS) entry which is preliminary data.</text>
</comment>
<feature type="domain" description="VanZ-like" evidence="2">
    <location>
        <begin position="15"/>
        <end position="121"/>
    </location>
</feature>
<gene>
    <name evidence="3" type="ORF">A1353_16475</name>
</gene>
<dbReference type="Proteomes" id="UP000077763">
    <property type="component" value="Unassembled WGS sequence"/>
</dbReference>
<reference evidence="3 4" key="1">
    <citation type="submission" date="2016-03" db="EMBL/GenBank/DDBJ databases">
        <authorList>
            <person name="Ploux O."/>
        </authorList>
    </citation>
    <scope>NUCLEOTIDE SEQUENCE [LARGE SCALE GENOMIC DNA]</scope>
    <source>
        <strain evidence="3 4">R-45371</strain>
    </source>
</reference>
<dbReference type="NCBIfam" id="NF037970">
    <property type="entry name" value="vanZ_1"/>
    <property type="match status" value="1"/>
</dbReference>
<dbReference type="RefSeq" id="WP_064037224.1">
    <property type="nucleotide sequence ID" value="NZ_LUUH01000062.1"/>
</dbReference>
<feature type="transmembrane region" description="Helical" evidence="1">
    <location>
        <begin position="9"/>
        <end position="27"/>
    </location>
</feature>
<accession>A0A177MAJ2</accession>
<evidence type="ECO:0000256" key="1">
    <source>
        <dbReference type="SAM" id="Phobius"/>
    </source>
</evidence>
<dbReference type="EMBL" id="LUUH01000062">
    <property type="protein sequence ID" value="OAI02385.1"/>
    <property type="molecule type" value="Genomic_DNA"/>
</dbReference>
<evidence type="ECO:0000259" key="2">
    <source>
        <dbReference type="Pfam" id="PF04892"/>
    </source>
</evidence>
<organism evidence="3 4">
    <name type="scientific">Methylomonas methanica</name>
    <dbReference type="NCBI Taxonomy" id="421"/>
    <lineage>
        <taxon>Bacteria</taxon>
        <taxon>Pseudomonadati</taxon>
        <taxon>Pseudomonadota</taxon>
        <taxon>Gammaproteobacteria</taxon>
        <taxon>Methylococcales</taxon>
        <taxon>Methylococcaceae</taxon>
        <taxon>Methylomonas</taxon>
    </lineage>
</organism>
<keyword evidence="1" id="KW-1133">Transmembrane helix</keyword>
<keyword evidence="1" id="KW-0812">Transmembrane</keyword>
<protein>
    <recommendedName>
        <fullName evidence="2">VanZ-like domain-containing protein</fullName>
    </recommendedName>
</protein>
<dbReference type="InterPro" id="IPR006976">
    <property type="entry name" value="VanZ-like"/>
</dbReference>
<evidence type="ECO:0000313" key="3">
    <source>
        <dbReference type="EMBL" id="OAI02385.1"/>
    </source>
</evidence>
<proteinExistence type="predicted"/>
<feature type="transmembrane region" description="Helical" evidence="1">
    <location>
        <begin position="75"/>
        <end position="95"/>
    </location>
</feature>
<sequence>MAHFESNRNLAMVFIALSIAWIAILFIESSQPPAAIMGEVSGLDKAAHFLVFGVLALLVCGASFNLYPESAMSKFLTPLLIVTFIGILDELYQLSNPTRAFELWDLVADVGGAAVFLCLLRTF</sequence>
<name>A0A177MAJ2_METMH</name>
<dbReference type="AlphaFoldDB" id="A0A177MAJ2"/>
<feature type="transmembrane region" description="Helical" evidence="1">
    <location>
        <begin position="101"/>
        <end position="120"/>
    </location>
</feature>
<dbReference type="PANTHER" id="PTHR28008:SF1">
    <property type="entry name" value="DOMAIN PROTEIN, PUTATIVE (AFU_ORTHOLOGUE AFUA_3G10980)-RELATED"/>
    <property type="match status" value="1"/>
</dbReference>
<dbReference type="PANTHER" id="PTHR28008">
    <property type="entry name" value="DOMAIN PROTEIN, PUTATIVE (AFU_ORTHOLOGUE AFUA_3G10980)-RELATED"/>
    <property type="match status" value="1"/>
</dbReference>
<keyword evidence="1" id="KW-0472">Membrane</keyword>
<dbReference type="Pfam" id="PF04892">
    <property type="entry name" value="VanZ"/>
    <property type="match status" value="1"/>
</dbReference>
<feature type="transmembrane region" description="Helical" evidence="1">
    <location>
        <begin position="47"/>
        <end position="68"/>
    </location>
</feature>
<evidence type="ECO:0000313" key="4">
    <source>
        <dbReference type="Proteomes" id="UP000077763"/>
    </source>
</evidence>